<sequence>MNKIEIVALPKEQWKGAVVPLVTRSDSYYDFEIKQLDNDGCKIELVKRKAESEIVHTPEEYDFPDSLYQDHWEKAEAFGVVGDNNELLACIEVCPEEWSNRLMVTELWVSDNLRGKGLGKQLMDKAKEVAQKQKRRALMLETQSCNTSAIGFYLHEGFELIGFDTCCYTNNDIGRREVRINLGYFFNRDGKRW</sequence>
<evidence type="ECO:0000259" key="3">
    <source>
        <dbReference type="PROSITE" id="PS51186"/>
    </source>
</evidence>
<organism evidence="4 5">
    <name type="scientific">Butyrivibrio proteoclasticus (strain ATCC 51982 / DSM 14932 / B316)</name>
    <name type="common">Clostridium proteoclasticum</name>
    <dbReference type="NCBI Taxonomy" id="515622"/>
    <lineage>
        <taxon>Bacteria</taxon>
        <taxon>Bacillati</taxon>
        <taxon>Bacillota</taxon>
        <taxon>Clostridia</taxon>
        <taxon>Lachnospirales</taxon>
        <taxon>Lachnospiraceae</taxon>
        <taxon>Butyrivibrio</taxon>
    </lineage>
</organism>
<evidence type="ECO:0000313" key="4">
    <source>
        <dbReference type="EMBL" id="ADL34662.1"/>
    </source>
</evidence>
<dbReference type="GO" id="GO:0016747">
    <property type="term" value="F:acyltransferase activity, transferring groups other than amino-acyl groups"/>
    <property type="evidence" value="ECO:0007669"/>
    <property type="project" value="InterPro"/>
</dbReference>
<keyword evidence="5" id="KW-1185">Reference proteome</keyword>
<accession>E0RXT6</accession>
<dbReference type="CDD" id="cd04301">
    <property type="entry name" value="NAT_SF"/>
    <property type="match status" value="1"/>
</dbReference>
<dbReference type="InterPro" id="IPR000182">
    <property type="entry name" value="GNAT_dom"/>
</dbReference>
<protein>
    <submittedName>
        <fullName evidence="4">Acetyltransferase GNAT family</fullName>
    </submittedName>
</protein>
<dbReference type="AlphaFoldDB" id="E0RXT6"/>
<dbReference type="PANTHER" id="PTHR42919:SF8">
    <property type="entry name" value="N-ALPHA-ACETYLTRANSFERASE 50"/>
    <property type="match status" value="1"/>
</dbReference>
<dbReference type="Gene3D" id="3.40.630.30">
    <property type="match status" value="1"/>
</dbReference>
<dbReference type="PROSITE" id="PS51186">
    <property type="entry name" value="GNAT"/>
    <property type="match status" value="1"/>
</dbReference>
<evidence type="ECO:0000256" key="1">
    <source>
        <dbReference type="ARBA" id="ARBA00022679"/>
    </source>
</evidence>
<dbReference type="InterPro" id="IPR016181">
    <property type="entry name" value="Acyl_CoA_acyltransferase"/>
</dbReference>
<dbReference type="InterPro" id="IPR051556">
    <property type="entry name" value="N-term/lysine_N-AcTrnsfr"/>
</dbReference>
<gene>
    <name evidence="4" type="ordered locus">bpr_I1928</name>
</gene>
<evidence type="ECO:0000313" key="5">
    <source>
        <dbReference type="Proteomes" id="UP000001299"/>
    </source>
</evidence>
<reference evidence="4 5" key="1">
    <citation type="journal article" date="2010" name="PLoS ONE">
        <title>The glycobiome of the rumen bacterium Butyrivibrio proteoclasticus B316(T) highlights adaptation to a polysaccharide-rich environment.</title>
        <authorList>
            <person name="Kelly W.J."/>
            <person name="Leahy S.C."/>
            <person name="Altermann E."/>
            <person name="Yeoman C.J."/>
            <person name="Dunne J.C."/>
            <person name="Kong Z."/>
            <person name="Pacheco D.M."/>
            <person name="Li D."/>
            <person name="Noel S.J."/>
            <person name="Moon C.D."/>
            <person name="Cookson A.L."/>
            <person name="Attwood G.T."/>
        </authorList>
    </citation>
    <scope>NUCLEOTIDE SEQUENCE [LARGE SCALE GENOMIC DNA]</scope>
    <source>
        <strain evidence="5">ATCC 51982 / DSM 14932 / B316</strain>
    </source>
</reference>
<dbReference type="Pfam" id="PF00583">
    <property type="entry name" value="Acetyltransf_1"/>
    <property type="match status" value="1"/>
</dbReference>
<dbReference type="eggNOG" id="COG0456">
    <property type="taxonomic scope" value="Bacteria"/>
</dbReference>
<dbReference type="HOGENOM" id="CLU_095996_0_0_9"/>
<dbReference type="RefSeq" id="WP_013281316.1">
    <property type="nucleotide sequence ID" value="NC_014387.1"/>
</dbReference>
<evidence type="ECO:0000256" key="2">
    <source>
        <dbReference type="ARBA" id="ARBA00023315"/>
    </source>
</evidence>
<dbReference type="EMBL" id="CP001810">
    <property type="protein sequence ID" value="ADL34662.1"/>
    <property type="molecule type" value="Genomic_DNA"/>
</dbReference>
<keyword evidence="2" id="KW-0012">Acyltransferase</keyword>
<dbReference type="Proteomes" id="UP000001299">
    <property type="component" value="Chromosome 1"/>
</dbReference>
<name>E0RXT6_BUTPB</name>
<keyword evidence="1 4" id="KW-0808">Transferase</keyword>
<dbReference type="KEGG" id="bpb:bpr_I1928"/>
<dbReference type="SUPFAM" id="SSF55729">
    <property type="entry name" value="Acyl-CoA N-acyltransferases (Nat)"/>
    <property type="match status" value="1"/>
</dbReference>
<feature type="domain" description="N-acetyltransferase" evidence="3">
    <location>
        <begin position="41"/>
        <end position="183"/>
    </location>
</feature>
<dbReference type="STRING" id="515622.bpr_I1928"/>
<dbReference type="PANTHER" id="PTHR42919">
    <property type="entry name" value="N-ALPHA-ACETYLTRANSFERASE"/>
    <property type="match status" value="1"/>
</dbReference>
<proteinExistence type="predicted"/>